<evidence type="ECO:0000313" key="3">
    <source>
        <dbReference type="Proteomes" id="UP000218334"/>
    </source>
</evidence>
<dbReference type="EMBL" id="KZ293427">
    <property type="protein sequence ID" value="PBK70028.1"/>
    <property type="molecule type" value="Genomic_DNA"/>
</dbReference>
<protein>
    <submittedName>
        <fullName evidence="2">Uncharacterized protein</fullName>
    </submittedName>
</protein>
<keyword evidence="3" id="KW-1185">Reference proteome</keyword>
<name>A0A2H3BVE4_9AGAR</name>
<dbReference type="Proteomes" id="UP000218334">
    <property type="component" value="Unassembled WGS sequence"/>
</dbReference>
<reference evidence="3" key="1">
    <citation type="journal article" date="2017" name="Nat. Ecol. Evol.">
        <title>Genome expansion and lineage-specific genetic innovations in the forest pathogenic fungi Armillaria.</title>
        <authorList>
            <person name="Sipos G."/>
            <person name="Prasanna A.N."/>
            <person name="Walter M.C."/>
            <person name="O'Connor E."/>
            <person name="Balint B."/>
            <person name="Krizsan K."/>
            <person name="Kiss B."/>
            <person name="Hess J."/>
            <person name="Varga T."/>
            <person name="Slot J."/>
            <person name="Riley R."/>
            <person name="Boka B."/>
            <person name="Rigling D."/>
            <person name="Barry K."/>
            <person name="Lee J."/>
            <person name="Mihaltcheva S."/>
            <person name="LaButti K."/>
            <person name="Lipzen A."/>
            <person name="Waldron R."/>
            <person name="Moloney N.M."/>
            <person name="Sperisen C."/>
            <person name="Kredics L."/>
            <person name="Vagvoelgyi C."/>
            <person name="Patrignani A."/>
            <person name="Fitzpatrick D."/>
            <person name="Nagy I."/>
            <person name="Doyle S."/>
            <person name="Anderson J.B."/>
            <person name="Grigoriev I.V."/>
            <person name="Gueldener U."/>
            <person name="Muensterkoetter M."/>
            <person name="Nagy L.G."/>
        </authorList>
    </citation>
    <scope>NUCLEOTIDE SEQUENCE [LARGE SCALE GENOMIC DNA]</scope>
    <source>
        <strain evidence="3">28-4</strain>
    </source>
</reference>
<feature type="compositionally biased region" description="Polar residues" evidence="1">
    <location>
        <begin position="53"/>
        <end position="63"/>
    </location>
</feature>
<evidence type="ECO:0000256" key="1">
    <source>
        <dbReference type="SAM" id="MobiDB-lite"/>
    </source>
</evidence>
<organism evidence="2 3">
    <name type="scientific">Armillaria solidipes</name>
    <dbReference type="NCBI Taxonomy" id="1076256"/>
    <lineage>
        <taxon>Eukaryota</taxon>
        <taxon>Fungi</taxon>
        <taxon>Dikarya</taxon>
        <taxon>Basidiomycota</taxon>
        <taxon>Agaricomycotina</taxon>
        <taxon>Agaricomycetes</taxon>
        <taxon>Agaricomycetidae</taxon>
        <taxon>Agaricales</taxon>
        <taxon>Marasmiineae</taxon>
        <taxon>Physalacriaceae</taxon>
        <taxon>Armillaria</taxon>
    </lineage>
</organism>
<dbReference type="AlphaFoldDB" id="A0A2H3BVE4"/>
<sequence>MSAPKYPVARRAKERKEDEYEDHSEDVENDSGDDYSEDGRKPPKSRKGLNGLSVGSSKSSRQRPTLPKAGPWHPDYVPTQGGVAQMKSRKDLNISAGYGKDNFWPRSAGLRELIQNMFDGVLAALEAKPGCGACTAKGIEARPIFPSTGDWGGFLVFSTSYRRLISAEGTVQAPFYLMSGYDITSL</sequence>
<accession>A0A2H3BVE4</accession>
<feature type="compositionally biased region" description="Acidic residues" evidence="1">
    <location>
        <begin position="19"/>
        <end position="36"/>
    </location>
</feature>
<evidence type="ECO:0000313" key="2">
    <source>
        <dbReference type="EMBL" id="PBK70028.1"/>
    </source>
</evidence>
<proteinExistence type="predicted"/>
<feature type="region of interest" description="Disordered" evidence="1">
    <location>
        <begin position="1"/>
        <end position="82"/>
    </location>
</feature>
<gene>
    <name evidence="2" type="ORF">ARMSODRAFT_1084154</name>
</gene>